<reference evidence="1" key="1">
    <citation type="submission" date="2013-08" db="EMBL/GenBank/DDBJ databases">
        <authorList>
            <person name="Mendez C."/>
            <person name="Richter M."/>
            <person name="Ferrer M."/>
            <person name="Sanchez J."/>
        </authorList>
    </citation>
    <scope>NUCLEOTIDE SEQUENCE</scope>
</reference>
<reference evidence="1" key="2">
    <citation type="journal article" date="2014" name="ISME J.">
        <title>Microbial stratification in low pH oxic and suboxic macroscopic growths along an acid mine drainage.</title>
        <authorList>
            <person name="Mendez-Garcia C."/>
            <person name="Mesa V."/>
            <person name="Sprenger R.R."/>
            <person name="Richter M."/>
            <person name="Diez M.S."/>
            <person name="Solano J."/>
            <person name="Bargiela R."/>
            <person name="Golyshina O.V."/>
            <person name="Manteca A."/>
            <person name="Ramos J.L."/>
            <person name="Gallego J.R."/>
            <person name="Llorente I."/>
            <person name="Martins Dos Santos V.A."/>
            <person name="Jensen O.N."/>
            <person name="Pelaez A.I."/>
            <person name="Sanchez J."/>
            <person name="Ferrer M."/>
        </authorList>
    </citation>
    <scope>NUCLEOTIDE SEQUENCE</scope>
</reference>
<feature type="non-terminal residue" evidence="1">
    <location>
        <position position="86"/>
    </location>
</feature>
<protein>
    <submittedName>
        <fullName evidence="1">Uncharacterized protein</fullName>
    </submittedName>
</protein>
<comment type="caution">
    <text evidence="1">The sequence shown here is derived from an EMBL/GenBank/DDBJ whole genome shotgun (WGS) entry which is preliminary data.</text>
</comment>
<evidence type="ECO:0000313" key="1">
    <source>
        <dbReference type="EMBL" id="EQD46468.1"/>
    </source>
</evidence>
<proteinExistence type="predicted"/>
<gene>
    <name evidence="1" type="ORF">B1B_12617</name>
</gene>
<dbReference type="EMBL" id="AUZY01008275">
    <property type="protein sequence ID" value="EQD46468.1"/>
    <property type="molecule type" value="Genomic_DNA"/>
</dbReference>
<organism evidence="1">
    <name type="scientific">mine drainage metagenome</name>
    <dbReference type="NCBI Taxonomy" id="410659"/>
    <lineage>
        <taxon>unclassified sequences</taxon>
        <taxon>metagenomes</taxon>
        <taxon>ecological metagenomes</taxon>
    </lineage>
</organism>
<dbReference type="AlphaFoldDB" id="T0ZP78"/>
<name>T0ZP78_9ZZZZ</name>
<accession>T0ZP78</accession>
<sequence>MTTTEAPVAPLARRHFTAEATRAYDTVDWELRNARIAHGEKVVFNQDDVEVPSFWGEARSEHPRIEVLPRHARHARARDVVAPGRR</sequence>